<dbReference type="AlphaFoldDB" id="A0A8U0HPV7"/>
<sequence>MESPDPAADSSPPESGDGPPTPEPPDPPEGYREPVAFEYPAVWLSVGSLVLFVAAYLGFGRLMGALRADTALEFTVGPTGIGVVALLSVGTIVVHELVHGLVYRLLGYRVQYGLALNMGAAYAAAFGQFQTRWDNLRVGLTPLVAFTVVLTPLLAGPLVVALAAFLVLVVNTGGAIGDLYLSWRILRMPEGTLLYDIDARHSYVYYPEA</sequence>
<evidence type="ECO:0000313" key="3">
    <source>
        <dbReference type="EMBL" id="UPV73085.1"/>
    </source>
</evidence>
<feature type="transmembrane region" description="Helical" evidence="2">
    <location>
        <begin position="71"/>
        <end position="94"/>
    </location>
</feature>
<feature type="compositionally biased region" description="Low complexity" evidence="1">
    <location>
        <begin position="1"/>
        <end position="18"/>
    </location>
</feature>
<accession>A0A8U0HPV7</accession>
<organism evidence="3 4">
    <name type="scientific">Halorussus limi</name>
    <dbReference type="NCBI Taxonomy" id="2938695"/>
    <lineage>
        <taxon>Archaea</taxon>
        <taxon>Methanobacteriati</taxon>
        <taxon>Methanobacteriota</taxon>
        <taxon>Stenosarchaea group</taxon>
        <taxon>Halobacteria</taxon>
        <taxon>Halobacteriales</taxon>
        <taxon>Haladaptataceae</taxon>
        <taxon>Halorussus</taxon>
    </lineage>
</organism>
<dbReference type="EMBL" id="CP096659">
    <property type="protein sequence ID" value="UPV73085.1"/>
    <property type="molecule type" value="Genomic_DNA"/>
</dbReference>
<feature type="region of interest" description="Disordered" evidence="1">
    <location>
        <begin position="1"/>
        <end position="31"/>
    </location>
</feature>
<dbReference type="InterPro" id="IPR021683">
    <property type="entry name" value="DUF3267"/>
</dbReference>
<name>A0A8U0HPV7_9EURY</name>
<feature type="compositionally biased region" description="Pro residues" evidence="1">
    <location>
        <begin position="19"/>
        <end position="28"/>
    </location>
</feature>
<feature type="transmembrane region" description="Helical" evidence="2">
    <location>
        <begin position="41"/>
        <end position="59"/>
    </location>
</feature>
<protein>
    <submittedName>
        <fullName evidence="3">DUF3267 domain-containing protein</fullName>
    </submittedName>
</protein>
<evidence type="ECO:0000313" key="4">
    <source>
        <dbReference type="Proteomes" id="UP000830729"/>
    </source>
</evidence>
<dbReference type="RefSeq" id="WP_248649143.1">
    <property type="nucleotide sequence ID" value="NZ_CP096659.1"/>
</dbReference>
<proteinExistence type="predicted"/>
<evidence type="ECO:0000256" key="2">
    <source>
        <dbReference type="SAM" id="Phobius"/>
    </source>
</evidence>
<keyword evidence="4" id="KW-1185">Reference proteome</keyword>
<dbReference type="KEGG" id="halx:M0R89_11040"/>
<keyword evidence="2" id="KW-0812">Transmembrane</keyword>
<keyword evidence="2" id="KW-0472">Membrane</keyword>
<dbReference type="GeneID" id="72185741"/>
<dbReference type="Proteomes" id="UP000830729">
    <property type="component" value="Chromosome"/>
</dbReference>
<keyword evidence="2" id="KW-1133">Transmembrane helix</keyword>
<reference evidence="3 4" key="1">
    <citation type="submission" date="2022-04" db="EMBL/GenBank/DDBJ databases">
        <title>Diverse halophilic archaea isolated from saline environments.</title>
        <authorList>
            <person name="Cui H.-L."/>
        </authorList>
    </citation>
    <scope>NUCLEOTIDE SEQUENCE [LARGE SCALE GENOMIC DNA]</scope>
    <source>
        <strain evidence="3 4">XZYJT49</strain>
    </source>
</reference>
<gene>
    <name evidence="3" type="ORF">M0R89_11040</name>
</gene>
<evidence type="ECO:0000256" key="1">
    <source>
        <dbReference type="SAM" id="MobiDB-lite"/>
    </source>
</evidence>
<feature type="transmembrane region" description="Helical" evidence="2">
    <location>
        <begin position="106"/>
        <end position="126"/>
    </location>
</feature>
<dbReference type="Pfam" id="PF11667">
    <property type="entry name" value="DUF3267"/>
    <property type="match status" value="1"/>
</dbReference>